<accession>A0AAD5SQY0</accession>
<organism evidence="1 2">
    <name type="scientific">Physocladia obscura</name>
    <dbReference type="NCBI Taxonomy" id="109957"/>
    <lineage>
        <taxon>Eukaryota</taxon>
        <taxon>Fungi</taxon>
        <taxon>Fungi incertae sedis</taxon>
        <taxon>Chytridiomycota</taxon>
        <taxon>Chytridiomycota incertae sedis</taxon>
        <taxon>Chytridiomycetes</taxon>
        <taxon>Chytridiales</taxon>
        <taxon>Chytriomycetaceae</taxon>
        <taxon>Physocladia</taxon>
    </lineage>
</organism>
<name>A0AAD5SQY0_9FUNG</name>
<dbReference type="AlphaFoldDB" id="A0AAD5SQY0"/>
<gene>
    <name evidence="1" type="ORF">HK100_007882</name>
</gene>
<evidence type="ECO:0000313" key="2">
    <source>
        <dbReference type="Proteomes" id="UP001211907"/>
    </source>
</evidence>
<protein>
    <submittedName>
        <fullName evidence="1">Uncharacterized protein</fullName>
    </submittedName>
</protein>
<sequence>MWETHGKFCDTLSNKKKRNLKECIARMALGLTKPSGLVGMDRQLFDIIRKPKEGQLNEFDELIVALNPVARRALIGYHDQNLLTSLTLVTELVLKGDYNQDVKN</sequence>
<comment type="caution">
    <text evidence="1">The sequence shown here is derived from an EMBL/GenBank/DDBJ whole genome shotgun (WGS) entry which is preliminary data.</text>
</comment>
<proteinExistence type="predicted"/>
<dbReference type="EMBL" id="JADGJH010003753">
    <property type="protein sequence ID" value="KAJ3089010.1"/>
    <property type="molecule type" value="Genomic_DNA"/>
</dbReference>
<dbReference type="Proteomes" id="UP001211907">
    <property type="component" value="Unassembled WGS sequence"/>
</dbReference>
<reference evidence="1" key="1">
    <citation type="submission" date="2020-05" db="EMBL/GenBank/DDBJ databases">
        <title>Phylogenomic resolution of chytrid fungi.</title>
        <authorList>
            <person name="Stajich J.E."/>
            <person name="Amses K."/>
            <person name="Simmons R."/>
            <person name="Seto K."/>
            <person name="Myers J."/>
            <person name="Bonds A."/>
            <person name="Quandt C.A."/>
            <person name="Barry K."/>
            <person name="Liu P."/>
            <person name="Grigoriev I."/>
            <person name="Longcore J.E."/>
            <person name="James T.Y."/>
        </authorList>
    </citation>
    <scope>NUCLEOTIDE SEQUENCE</scope>
    <source>
        <strain evidence="1">JEL0513</strain>
    </source>
</reference>
<evidence type="ECO:0000313" key="1">
    <source>
        <dbReference type="EMBL" id="KAJ3089010.1"/>
    </source>
</evidence>
<keyword evidence="2" id="KW-1185">Reference proteome</keyword>